<protein>
    <recommendedName>
        <fullName evidence="3">Lipoprotein</fullName>
    </recommendedName>
</protein>
<dbReference type="EMBL" id="RQHK01000015">
    <property type="protein sequence ID" value="TGM74281.1"/>
    <property type="molecule type" value="Genomic_DNA"/>
</dbReference>
<sequence length="227" mass="26737">MKRIFLTIIIMISSCKSLTLISPGITSDNRLGKNSGLKFEESSFYGTDFYQLNVFYIENENKRYIFQDPNNIIDSGIKENFEKNINENDILLLSEVCFDKDKFRQKSLDLTLYDYSLNSQQYIDKIEYIYPYSFIKKGNSYSLERPLLINDYYPNQRNVIKTSDDFVTCSRSIIKFKKEFQYDGTNKLNITTPRKSIISFEFSVQNGKFVIQNNEEIEFNIKAKSRL</sequence>
<comment type="caution">
    <text evidence="1">The sequence shown here is derived from an EMBL/GenBank/DDBJ whole genome shotgun (WGS) entry which is preliminary data.</text>
</comment>
<dbReference type="RefSeq" id="WP_135695049.1">
    <property type="nucleotide sequence ID" value="NZ_RQHK01000015.1"/>
</dbReference>
<keyword evidence="2" id="KW-1185">Reference proteome</keyword>
<dbReference type="PROSITE" id="PS51257">
    <property type="entry name" value="PROKAR_LIPOPROTEIN"/>
    <property type="match status" value="1"/>
</dbReference>
<proteinExistence type="predicted"/>
<reference evidence="2" key="1">
    <citation type="journal article" date="2019" name="PLoS Negl. Trop. Dis.">
        <title>Revisiting the worldwide diversity of Leptospira species in the environment.</title>
        <authorList>
            <person name="Vincent A.T."/>
            <person name="Schiettekatte O."/>
            <person name="Bourhy P."/>
            <person name="Veyrier F.J."/>
            <person name="Picardeau M."/>
        </authorList>
    </citation>
    <scope>NUCLEOTIDE SEQUENCE [LARGE SCALE GENOMIC DNA]</scope>
    <source>
        <strain evidence="2">201601298</strain>
    </source>
</reference>
<evidence type="ECO:0000313" key="2">
    <source>
        <dbReference type="Proteomes" id="UP000297940"/>
    </source>
</evidence>
<dbReference type="Proteomes" id="UP000297940">
    <property type="component" value="Unassembled WGS sequence"/>
</dbReference>
<name>A0ABY2NYR1_9LEPT</name>
<gene>
    <name evidence="1" type="ORF">EHR01_12325</name>
</gene>
<organism evidence="1 2">
    <name type="scientific">Leptospira mtsangambouensis</name>
    <dbReference type="NCBI Taxonomy" id="2484912"/>
    <lineage>
        <taxon>Bacteria</taxon>
        <taxon>Pseudomonadati</taxon>
        <taxon>Spirochaetota</taxon>
        <taxon>Spirochaetia</taxon>
        <taxon>Leptospirales</taxon>
        <taxon>Leptospiraceae</taxon>
        <taxon>Leptospira</taxon>
    </lineage>
</organism>
<evidence type="ECO:0008006" key="3">
    <source>
        <dbReference type="Google" id="ProtNLM"/>
    </source>
</evidence>
<evidence type="ECO:0000313" key="1">
    <source>
        <dbReference type="EMBL" id="TGM74281.1"/>
    </source>
</evidence>
<accession>A0ABY2NYR1</accession>